<evidence type="ECO:0000256" key="5">
    <source>
        <dbReference type="ARBA" id="ARBA00023026"/>
    </source>
</evidence>
<keyword evidence="3" id="KW-0964">Secreted</keyword>
<dbReference type="CDD" id="cd00190">
    <property type="entry name" value="Tryp_SPc"/>
    <property type="match status" value="1"/>
</dbReference>
<dbReference type="SMART" id="SM00020">
    <property type="entry name" value="Tryp_SPc"/>
    <property type="match status" value="1"/>
</dbReference>
<name>H6S476_PLAVT</name>
<evidence type="ECO:0000256" key="1">
    <source>
        <dbReference type="ARBA" id="ARBA00004613"/>
    </source>
</evidence>
<dbReference type="GO" id="GO:0006508">
    <property type="term" value="P:proteolysis"/>
    <property type="evidence" value="ECO:0007669"/>
    <property type="project" value="InterPro"/>
</dbReference>
<dbReference type="PANTHER" id="PTHR24276:SF98">
    <property type="entry name" value="FI18310P1-RELATED"/>
    <property type="match status" value="1"/>
</dbReference>
<keyword evidence="6" id="KW-1015">Disulfide bond</keyword>
<dbReference type="InterPro" id="IPR001314">
    <property type="entry name" value="Peptidase_S1A"/>
</dbReference>
<dbReference type="GO" id="GO:0005576">
    <property type="term" value="C:extracellular region"/>
    <property type="evidence" value="ECO:0007669"/>
    <property type="project" value="UniProtKB-SubCell"/>
</dbReference>
<evidence type="ECO:0000256" key="8">
    <source>
        <dbReference type="SAM" id="SignalP"/>
    </source>
</evidence>
<dbReference type="PRINTS" id="PR00722">
    <property type="entry name" value="CHYMOTRYPSIN"/>
</dbReference>
<proteinExistence type="evidence at transcript level"/>
<dbReference type="InterPro" id="IPR009003">
    <property type="entry name" value="Peptidase_S1_PA"/>
</dbReference>
<evidence type="ECO:0000256" key="6">
    <source>
        <dbReference type="ARBA" id="ARBA00023157"/>
    </source>
</evidence>
<dbReference type="AlphaFoldDB" id="H6S476"/>
<evidence type="ECO:0000259" key="9">
    <source>
        <dbReference type="PROSITE" id="PS50240"/>
    </source>
</evidence>
<sequence length="258" mass="26959">MKAFTTFLISASLTLAPVSAIIGGQIVPPGSKGYTVGIRTTVDANSPDDFSFCAGALITTNYVLTTASCTTSRKPNYVSVGAHYINGAEDGEEIMVSSVTTHPKFNPETYANDFALLKLSKASQHQPINLPDSNGSDIQSGMWATTIGWGSTSNSPTATSSEELQSVQQQVITNAACLKALDLSTLDTSQFCAGGEKDKSPCDGDSGDPFVKEKAKGDDDDVLIGLVTGSTCGVEGLPSIYARVPSAALWIKTVTKMA</sequence>
<evidence type="ECO:0000313" key="10">
    <source>
        <dbReference type="EMBL" id="CCD28206.1"/>
    </source>
</evidence>
<dbReference type="PANTHER" id="PTHR24276">
    <property type="entry name" value="POLYSERASE-RELATED"/>
    <property type="match status" value="1"/>
</dbReference>
<dbReference type="GO" id="GO:0004252">
    <property type="term" value="F:serine-type endopeptidase activity"/>
    <property type="evidence" value="ECO:0007669"/>
    <property type="project" value="InterPro"/>
</dbReference>
<dbReference type="InterPro" id="IPR001254">
    <property type="entry name" value="Trypsin_dom"/>
</dbReference>
<feature type="non-terminal residue" evidence="10">
    <location>
        <position position="258"/>
    </location>
</feature>
<protein>
    <submittedName>
        <fullName evidence="10">Glucanase inhibitor protein</fullName>
    </submittedName>
</protein>
<dbReference type="InterPro" id="IPR043504">
    <property type="entry name" value="Peptidase_S1_PA_chymotrypsin"/>
</dbReference>
<evidence type="ECO:0000256" key="3">
    <source>
        <dbReference type="ARBA" id="ARBA00022525"/>
    </source>
</evidence>
<dbReference type="Pfam" id="PF00089">
    <property type="entry name" value="Trypsin"/>
    <property type="match status" value="1"/>
</dbReference>
<dbReference type="PROSITE" id="PS50240">
    <property type="entry name" value="TRYPSIN_DOM"/>
    <property type="match status" value="1"/>
</dbReference>
<evidence type="ECO:0000256" key="2">
    <source>
        <dbReference type="ARBA" id="ARBA00007664"/>
    </source>
</evidence>
<feature type="chain" id="PRO_5003606611" evidence="8">
    <location>
        <begin position="21"/>
        <end position="258"/>
    </location>
</feature>
<accession>H6S476</accession>
<keyword evidence="5" id="KW-0843">Virulence</keyword>
<comment type="subcellular location">
    <subcellularLocation>
        <location evidence="1">Secreted</location>
    </subcellularLocation>
</comment>
<dbReference type="SUPFAM" id="SSF50494">
    <property type="entry name" value="Trypsin-like serine proteases"/>
    <property type="match status" value="1"/>
</dbReference>
<keyword evidence="7" id="KW-0325">Glycoprotein</keyword>
<feature type="signal peptide" evidence="8">
    <location>
        <begin position="1"/>
        <end position="20"/>
    </location>
</feature>
<organism evidence="10">
    <name type="scientific">Plasmopara viticola</name>
    <name type="common">Downy mildew of grapevine</name>
    <name type="synonym">Botrytis viticola</name>
    <dbReference type="NCBI Taxonomy" id="143451"/>
    <lineage>
        <taxon>Eukaryota</taxon>
        <taxon>Sar</taxon>
        <taxon>Stramenopiles</taxon>
        <taxon>Oomycota</taxon>
        <taxon>Peronosporomycetes</taxon>
        <taxon>Peronosporales</taxon>
        <taxon>Peronosporaceae</taxon>
        <taxon>Plasmopara</taxon>
    </lineage>
</organism>
<dbReference type="EMBL" id="HE582132">
    <property type="protein sequence ID" value="CCD28206.1"/>
    <property type="molecule type" value="mRNA"/>
</dbReference>
<feature type="domain" description="Peptidase S1" evidence="9">
    <location>
        <begin position="21"/>
        <end position="256"/>
    </location>
</feature>
<dbReference type="InterPro" id="IPR050430">
    <property type="entry name" value="Peptidase_S1"/>
</dbReference>
<comment type="similarity">
    <text evidence="2">Belongs to the peptidase S1 family.</text>
</comment>
<evidence type="ECO:0000256" key="4">
    <source>
        <dbReference type="ARBA" id="ARBA00022729"/>
    </source>
</evidence>
<reference evidence="10" key="1">
    <citation type="journal article" date="2012" name="Fungal Biol.">
        <title>Identification of effector genes from the phytopathogenic Oomycete Plasmopara viticola through the analysis of gene expression in germinated zoospores.</title>
        <authorList>
            <person name="Mestre P."/>
            <person name="Piron M.C."/>
            <person name="Merdinoglu D."/>
        </authorList>
    </citation>
    <scope>NUCLEOTIDE SEQUENCE</scope>
    <source>
        <strain evidence="10">SC</strain>
        <tissue evidence="10">In vitro germinated zoospores</tissue>
    </source>
</reference>
<evidence type="ECO:0000256" key="7">
    <source>
        <dbReference type="ARBA" id="ARBA00023180"/>
    </source>
</evidence>
<dbReference type="Gene3D" id="2.40.10.10">
    <property type="entry name" value="Trypsin-like serine proteases"/>
    <property type="match status" value="1"/>
</dbReference>
<keyword evidence="4 8" id="KW-0732">Signal</keyword>